<dbReference type="EMBL" id="CP012673">
    <property type="protein sequence ID" value="AUX44221.1"/>
    <property type="molecule type" value="Genomic_DNA"/>
</dbReference>
<dbReference type="OrthoDB" id="6294539at2"/>
<dbReference type="RefSeq" id="WP_159397360.1">
    <property type="nucleotide sequence ID" value="NZ_CP012673.1"/>
</dbReference>
<name>A0A2L0EY29_SORCE</name>
<evidence type="ECO:0000313" key="1">
    <source>
        <dbReference type="EMBL" id="AUX44221.1"/>
    </source>
</evidence>
<accession>A0A2L0EY29</accession>
<gene>
    <name evidence="1" type="ORF">SOCE26_056850</name>
</gene>
<sequence length="515" mass="57632">MRYSSIGSFLALVLASGVAHPEPAGLSVKERAEHEFLAEMEGGEDRNGARILREAVSRLRGLDLDLEPLSNQNPDATGSLSDYETYIPSTAVQHVPPLERALLDTYLSNPDDAVLARILGAYHVHASRKERRGTTVAQVKHDIYASYFLSRAVDLGAGDRWIPRALADAESRLRRAGGPGLIPMIEEGLPSHLGFIDAFNYDEGNRHVAVDGLLREFIRQPNNLMTNAYLAASNIWVGGEAAYNDATMLYSFLLSSYFVVRAVQMAEVVENAWLEDPENNPQFRLSSILGGWAIPARRWLASIHRDTEAVRALDEEHRYWLAINRAFHSASIGLMMFDEPENLMEGFGAWMAGFEHCQEVPGVRSCIDRPKMTFNRLSFTLGGVDYFLKAGQLDLAQYFLSVRRDPALALDFGYEDWDLGREGWEHRENNLTAIAALYSNGDPGDDPTNFLLKSHKWGPNTIVCQTCHQTQSRVWSEEVIEQYRYEPAHEDVAVVGEWPAITTTWYGASLPALSR</sequence>
<reference evidence="1 2" key="1">
    <citation type="submission" date="2015-09" db="EMBL/GenBank/DDBJ databases">
        <title>Sorangium comparison.</title>
        <authorList>
            <person name="Zaburannyi N."/>
            <person name="Bunk B."/>
            <person name="Overmann J."/>
            <person name="Mueller R."/>
        </authorList>
    </citation>
    <scope>NUCLEOTIDE SEQUENCE [LARGE SCALE GENOMIC DNA]</scope>
    <source>
        <strain evidence="1 2">So ce26</strain>
    </source>
</reference>
<organism evidence="1 2">
    <name type="scientific">Sorangium cellulosum</name>
    <name type="common">Polyangium cellulosum</name>
    <dbReference type="NCBI Taxonomy" id="56"/>
    <lineage>
        <taxon>Bacteria</taxon>
        <taxon>Pseudomonadati</taxon>
        <taxon>Myxococcota</taxon>
        <taxon>Polyangia</taxon>
        <taxon>Polyangiales</taxon>
        <taxon>Polyangiaceae</taxon>
        <taxon>Sorangium</taxon>
    </lineage>
</organism>
<proteinExistence type="predicted"/>
<dbReference type="AlphaFoldDB" id="A0A2L0EY29"/>
<dbReference type="Proteomes" id="UP000238348">
    <property type="component" value="Chromosome"/>
</dbReference>
<protein>
    <submittedName>
        <fullName evidence="1">Uncharacterized protein</fullName>
    </submittedName>
</protein>
<evidence type="ECO:0000313" key="2">
    <source>
        <dbReference type="Proteomes" id="UP000238348"/>
    </source>
</evidence>